<dbReference type="Proteomes" id="UP000051497">
    <property type="component" value="Unassembled WGS sequence"/>
</dbReference>
<dbReference type="STRING" id="295108.HT99x_02201"/>
<evidence type="ECO:0000313" key="6">
    <source>
        <dbReference type="Proteomes" id="UP000051497"/>
    </source>
</evidence>
<dbReference type="Gene3D" id="1.25.40.10">
    <property type="entry name" value="Tetratricopeptide repeat domain"/>
    <property type="match status" value="2"/>
</dbReference>
<dbReference type="InterPro" id="IPR011990">
    <property type="entry name" value="TPR-like_helical_dom_sf"/>
</dbReference>
<evidence type="ECO:0000256" key="1">
    <source>
        <dbReference type="ARBA" id="ARBA00022737"/>
    </source>
</evidence>
<evidence type="ECO:0000256" key="2">
    <source>
        <dbReference type="ARBA" id="ARBA00022803"/>
    </source>
</evidence>
<reference evidence="5" key="3">
    <citation type="submission" date="2021-06" db="EMBL/GenBank/DDBJ databases">
        <title>Genomic Description and Analysis of Intracellular Bacteria, Candidatus Berkiella cookevillensis and Candidatus Berkiella aquae.</title>
        <authorList>
            <person name="Kidane D.T."/>
            <person name="Mehari Y.T."/>
            <person name="Rice F.C."/>
            <person name="Arivett B.A."/>
            <person name="Farone A.L."/>
            <person name="Berk S.G."/>
            <person name="Farone M.B."/>
        </authorList>
    </citation>
    <scope>NUCLEOTIDE SEQUENCE</scope>
    <source>
        <strain evidence="5">HT99</strain>
    </source>
</reference>
<dbReference type="OrthoDB" id="9766710at2"/>
<feature type="repeat" description="TPR" evidence="3">
    <location>
        <begin position="497"/>
        <end position="530"/>
    </location>
</feature>
<dbReference type="InterPro" id="IPR019734">
    <property type="entry name" value="TPR_rpt"/>
</dbReference>
<dbReference type="PROSITE" id="PS50005">
    <property type="entry name" value="TPR"/>
    <property type="match status" value="2"/>
</dbReference>
<dbReference type="RefSeq" id="WP_075066819.1">
    <property type="nucleotide sequence ID" value="NZ_LKAJ02000001.1"/>
</dbReference>
<protein>
    <submittedName>
        <fullName evidence="4">Tetratricopeptide repeat protein</fullName>
    </submittedName>
</protein>
<comment type="caution">
    <text evidence="4">The sequence shown here is derived from an EMBL/GenBank/DDBJ whole genome shotgun (WGS) entry which is preliminary data.</text>
</comment>
<evidence type="ECO:0000313" key="5">
    <source>
        <dbReference type="EMBL" id="MCS5710697.1"/>
    </source>
</evidence>
<dbReference type="Pfam" id="PF14559">
    <property type="entry name" value="TPR_19"/>
    <property type="match status" value="1"/>
</dbReference>
<sequence>MKQAATLFLPLLFIVPELHLASAQPQQQLAATEQSALIIQEKTKTSKTQLPAESLFQLMAAEMALDREHPDVALANYIAAAKETQDAAVAARATQIALTVSSLEVAIEPAVIWAKAAPENLEAQITTAALYLRLDQVANAIPYLRQAEVQNPEEALQYYLLLYRQLQKKEDNTRVIQALQQLTEVEKTIPSAYLALGEIYLYNGEDKKSLALSESAFKMNPQATNAIQLYTEALLRNNGKEAAKQFIDKQASEYPDNSILKQYYAQFLLDNGFEKEAQEQVSQIVSNPKLTSDELLQFARISIQAGWYDLAEKILKRSSDIPESKDISYYFLARVSEMKNNTNQAIDQFQQVLTGPFHVLSQIRASVLLTDNKRYDEALTVLSRTQPNDDSDRKQILIAKIDVLNKSKRFKESLGLINDNLQLAHDDIDLLYARSLVADQLEQLDMAETDLKTILSIQPNHVDALNALGFMLANKTNRYDEAEKYLSYALKIAPNNASVLDSVGWLYYKMGKYPQSLETLKKAAKIMPDAEIAAHLGEVMWKMKDFEGAKQVWNEALEQHPKHENVIDTMKRVMKK</sequence>
<reference evidence="4" key="1">
    <citation type="submission" date="2015-09" db="EMBL/GenBank/DDBJ databases">
        <title>Draft Genome Sequences of Two Novel Amoeba-resistant Intranuclear Bacteria, Candidatus Berkiella cookevillensis and Candidatus Berkiella aquae.</title>
        <authorList>
            <person name="Mehari Y.T."/>
            <person name="Arivett B.A."/>
            <person name="Farone A.L."/>
            <person name="Gunderson J.H."/>
            <person name="Farone M.B."/>
        </authorList>
    </citation>
    <scope>NUCLEOTIDE SEQUENCE [LARGE SCALE GENOMIC DNA]</scope>
    <source>
        <strain evidence="4">HT99</strain>
    </source>
</reference>
<keyword evidence="2 3" id="KW-0802">TPR repeat</keyword>
<dbReference type="Pfam" id="PF13174">
    <property type="entry name" value="TPR_6"/>
    <property type="match status" value="1"/>
</dbReference>
<dbReference type="SUPFAM" id="SSF48452">
    <property type="entry name" value="TPR-like"/>
    <property type="match status" value="2"/>
</dbReference>
<dbReference type="PANTHER" id="PTHR44943:SF8">
    <property type="entry name" value="TPR REPEAT-CONTAINING PROTEIN MJ0263"/>
    <property type="match status" value="1"/>
</dbReference>
<dbReference type="AlphaFoldDB" id="A0A0Q9YTD9"/>
<dbReference type="Pfam" id="PF13181">
    <property type="entry name" value="TPR_8"/>
    <property type="match status" value="1"/>
</dbReference>
<keyword evidence="1" id="KW-0677">Repeat</keyword>
<dbReference type="EMBL" id="LKAJ02000001">
    <property type="protein sequence ID" value="MCS5710697.1"/>
    <property type="molecule type" value="Genomic_DNA"/>
</dbReference>
<organism evidence="4">
    <name type="scientific">Candidatus Berkiella aquae</name>
    <dbReference type="NCBI Taxonomy" id="295108"/>
    <lineage>
        <taxon>Bacteria</taxon>
        <taxon>Pseudomonadati</taxon>
        <taxon>Pseudomonadota</taxon>
        <taxon>Gammaproteobacteria</taxon>
        <taxon>Candidatus Berkiellales</taxon>
        <taxon>Candidatus Berkiellaceae</taxon>
        <taxon>Candidatus Berkiella</taxon>
    </lineage>
</organism>
<dbReference type="EMBL" id="LKAJ01000009">
    <property type="protein sequence ID" value="KRG20714.1"/>
    <property type="molecule type" value="Genomic_DNA"/>
</dbReference>
<proteinExistence type="predicted"/>
<name>A0A0Q9YTD9_9GAMM</name>
<dbReference type="InterPro" id="IPR051685">
    <property type="entry name" value="Ycf3/AcsC/BcsC/TPR_MFPF"/>
</dbReference>
<keyword evidence="6" id="KW-1185">Reference proteome</keyword>
<dbReference type="PANTHER" id="PTHR44943">
    <property type="entry name" value="CELLULOSE SYNTHASE OPERON PROTEIN C"/>
    <property type="match status" value="1"/>
</dbReference>
<accession>A0A0Q9YTD9</accession>
<gene>
    <name evidence="5" type="ORF">HT99x_004595</name>
    <name evidence="4" type="ORF">HT99x_02201</name>
</gene>
<feature type="repeat" description="TPR" evidence="3">
    <location>
        <begin position="190"/>
        <end position="223"/>
    </location>
</feature>
<reference evidence="5" key="2">
    <citation type="journal article" date="2016" name="Genome Announc.">
        <title>Draft Genome Sequences of Two Novel Amoeba-Resistant Intranuclear Bacteria, 'Candidatus Berkiella cookevillensis' and 'Candidatus Berkiella aquae'.</title>
        <authorList>
            <person name="Mehari Y.T."/>
            <person name="Arivett B.A."/>
            <person name="Farone A.L."/>
            <person name="Gunderson J.H."/>
            <person name="Farone M.B."/>
        </authorList>
    </citation>
    <scope>NUCLEOTIDE SEQUENCE</scope>
    <source>
        <strain evidence="5">HT99</strain>
    </source>
</reference>
<dbReference type="SMART" id="SM00028">
    <property type="entry name" value="TPR"/>
    <property type="match status" value="6"/>
</dbReference>
<evidence type="ECO:0000256" key="3">
    <source>
        <dbReference type="PROSITE-ProRule" id="PRU00339"/>
    </source>
</evidence>
<evidence type="ECO:0000313" key="4">
    <source>
        <dbReference type="EMBL" id="KRG20714.1"/>
    </source>
</evidence>